<dbReference type="PANTHER" id="PTHR47964">
    <property type="entry name" value="ATP-DEPENDENT DNA HELICASE HOMOLOG RECG, CHLOROPLASTIC"/>
    <property type="match status" value="1"/>
</dbReference>
<sequence length="616" mass="70103">MNLTKAQEEKFNKLGINSWCELALIIPHSYEDLRLHYKLQTHTFQLIDATVESVYRSANSIQITFFAHNFGHSVTGVLFRPKPYMLHQFTAGSRDYYYGMIECKTGHCSISMPRKVTNVGFITPKYKSALRSDVMLRFIQNNLTKENLIEEGLKEDIIDEVLKLHFPTELPINVKELDSKSVDALKYIELFSYMKKLSAKRRYFKSSTCRSSDYKDWAKTLPFKLTKEQVDTIEDIKIDLQKDVSARRMIVGDVGSGKTMVILASAVMMLPNKSILMAPTTILANQLFEEASKFIPNIKIVLVTNKTKNIDLSEFDFIIGTHALLYRELPKAGLVMVDEQHRFGTVQRNMLEKLVSSTDVISQAKPHFLQFSATPIPRTQAMIETAHIDVSLITSTPFKKDISSRVIHKSDFQELLGHIKSEISKKNQVLLVYPLVEQSEVIEYQSIDEARGYWENNFENVYVTHGKDKEKEEVLKEFSEKGDILIATTVVEVGISLPRLSTVVIVGAERLGLSTLHQLRGRVSRTGLKGYCFLYTNQKSSERLEKFTKTTSGFDIANLDLKFRKSGDLLKGSNQSGKQFRWIDLADDEEIVQQVKYDLNFVSLRQASVATAAPAE</sequence>
<dbReference type="GO" id="GO:0003678">
    <property type="term" value="F:DNA helicase activity"/>
    <property type="evidence" value="ECO:0007669"/>
    <property type="project" value="TreeGrafter"/>
</dbReference>
<dbReference type="InterPro" id="IPR047112">
    <property type="entry name" value="RecG/Mfd"/>
</dbReference>
<dbReference type="SUPFAM" id="SSF52540">
    <property type="entry name" value="P-loop containing nucleoside triphosphate hydrolases"/>
    <property type="match status" value="1"/>
</dbReference>
<keyword evidence="6" id="KW-0238">DNA-binding</keyword>
<keyword evidence="11" id="KW-1185">Reference proteome</keyword>
<evidence type="ECO:0000256" key="6">
    <source>
        <dbReference type="ARBA" id="ARBA00023125"/>
    </source>
</evidence>
<dbReference type="GO" id="GO:0016787">
    <property type="term" value="F:hydrolase activity"/>
    <property type="evidence" value="ECO:0007669"/>
    <property type="project" value="UniProtKB-KW"/>
</dbReference>
<dbReference type="GO" id="GO:0005524">
    <property type="term" value="F:ATP binding"/>
    <property type="evidence" value="ECO:0007669"/>
    <property type="project" value="UniProtKB-KW"/>
</dbReference>
<dbReference type="SUPFAM" id="SSF50249">
    <property type="entry name" value="Nucleic acid-binding proteins"/>
    <property type="match status" value="1"/>
</dbReference>
<protein>
    <submittedName>
        <fullName evidence="10">ATP-dependent DNA helicase RecG</fullName>
    </submittedName>
</protein>
<keyword evidence="1" id="KW-0547">Nucleotide-binding</keyword>
<dbReference type="SMART" id="SM00490">
    <property type="entry name" value="HELICc"/>
    <property type="match status" value="1"/>
</dbReference>
<dbReference type="SMART" id="SM00487">
    <property type="entry name" value="DEXDc"/>
    <property type="match status" value="1"/>
</dbReference>
<dbReference type="AlphaFoldDB" id="A0A7S7RR06"/>
<dbReference type="InterPro" id="IPR027417">
    <property type="entry name" value="P-loop_NTPase"/>
</dbReference>
<keyword evidence="5" id="KW-0067">ATP-binding</keyword>
<dbReference type="Proteomes" id="UP000593836">
    <property type="component" value="Chromosome"/>
</dbReference>
<dbReference type="PANTHER" id="PTHR47964:SF1">
    <property type="entry name" value="ATP-DEPENDENT DNA HELICASE HOMOLOG RECG, CHLOROPLASTIC"/>
    <property type="match status" value="1"/>
</dbReference>
<dbReference type="PROSITE" id="PS51194">
    <property type="entry name" value="HELICASE_CTER"/>
    <property type="match status" value="1"/>
</dbReference>
<dbReference type="EMBL" id="CP054493">
    <property type="protein sequence ID" value="QOY55005.1"/>
    <property type="molecule type" value="Genomic_DNA"/>
</dbReference>
<evidence type="ECO:0000313" key="10">
    <source>
        <dbReference type="EMBL" id="QOY55005.1"/>
    </source>
</evidence>
<dbReference type="Pfam" id="PF00270">
    <property type="entry name" value="DEAD"/>
    <property type="match status" value="1"/>
</dbReference>
<dbReference type="InterPro" id="IPR012340">
    <property type="entry name" value="NA-bd_OB-fold"/>
</dbReference>
<evidence type="ECO:0000259" key="9">
    <source>
        <dbReference type="PROSITE" id="PS51194"/>
    </source>
</evidence>
<evidence type="ECO:0000256" key="1">
    <source>
        <dbReference type="ARBA" id="ARBA00022741"/>
    </source>
</evidence>
<keyword evidence="7" id="KW-0234">DNA repair</keyword>
<evidence type="ECO:0000256" key="3">
    <source>
        <dbReference type="ARBA" id="ARBA00022801"/>
    </source>
</evidence>
<evidence type="ECO:0000256" key="4">
    <source>
        <dbReference type="ARBA" id="ARBA00022806"/>
    </source>
</evidence>
<dbReference type="PROSITE" id="PS51192">
    <property type="entry name" value="HELICASE_ATP_BIND_1"/>
    <property type="match status" value="1"/>
</dbReference>
<evidence type="ECO:0000313" key="11">
    <source>
        <dbReference type="Proteomes" id="UP000593836"/>
    </source>
</evidence>
<feature type="domain" description="Helicase ATP-binding" evidence="8">
    <location>
        <begin position="239"/>
        <end position="393"/>
    </location>
</feature>
<evidence type="ECO:0000259" key="8">
    <source>
        <dbReference type="PROSITE" id="PS51192"/>
    </source>
</evidence>
<accession>A0A7S7RR06</accession>
<keyword evidence="4 10" id="KW-0347">Helicase</keyword>
<dbReference type="GO" id="GO:0006281">
    <property type="term" value="P:DNA repair"/>
    <property type="evidence" value="ECO:0007669"/>
    <property type="project" value="UniProtKB-KW"/>
</dbReference>
<dbReference type="KEGG" id="smas:HUE87_01810"/>
<organism evidence="10 11">
    <name type="scientific">Candidatus Sulfurimonas marisnigri</name>
    <dbReference type="NCBI Taxonomy" id="2740405"/>
    <lineage>
        <taxon>Bacteria</taxon>
        <taxon>Pseudomonadati</taxon>
        <taxon>Campylobacterota</taxon>
        <taxon>Epsilonproteobacteria</taxon>
        <taxon>Campylobacterales</taxon>
        <taxon>Sulfurimonadaceae</taxon>
        <taxon>Sulfurimonas</taxon>
    </lineage>
</organism>
<evidence type="ECO:0000256" key="2">
    <source>
        <dbReference type="ARBA" id="ARBA00022763"/>
    </source>
</evidence>
<keyword evidence="2" id="KW-0227">DNA damage</keyword>
<dbReference type="Pfam" id="PF00271">
    <property type="entry name" value="Helicase_C"/>
    <property type="match status" value="1"/>
</dbReference>
<dbReference type="InterPro" id="IPR011545">
    <property type="entry name" value="DEAD/DEAH_box_helicase_dom"/>
</dbReference>
<dbReference type="InterPro" id="IPR001650">
    <property type="entry name" value="Helicase_C-like"/>
</dbReference>
<evidence type="ECO:0000256" key="5">
    <source>
        <dbReference type="ARBA" id="ARBA00022840"/>
    </source>
</evidence>
<dbReference type="InterPro" id="IPR014001">
    <property type="entry name" value="Helicase_ATP-bd"/>
</dbReference>
<dbReference type="GO" id="GO:0003677">
    <property type="term" value="F:DNA binding"/>
    <property type="evidence" value="ECO:0007669"/>
    <property type="project" value="UniProtKB-KW"/>
</dbReference>
<gene>
    <name evidence="10" type="primary">recG</name>
    <name evidence="10" type="ORF">HUE87_01810</name>
</gene>
<dbReference type="Gene3D" id="3.40.50.300">
    <property type="entry name" value="P-loop containing nucleotide triphosphate hydrolases"/>
    <property type="match status" value="2"/>
</dbReference>
<dbReference type="NCBIfam" id="NF008169">
    <property type="entry name" value="PRK10917.2-3"/>
    <property type="match status" value="1"/>
</dbReference>
<feature type="domain" description="Helicase C-terminal" evidence="9">
    <location>
        <begin position="411"/>
        <end position="567"/>
    </location>
</feature>
<keyword evidence="3" id="KW-0378">Hydrolase</keyword>
<name>A0A7S7RR06_9BACT</name>
<proteinExistence type="predicted"/>
<dbReference type="RefSeq" id="WP_194367047.1">
    <property type="nucleotide sequence ID" value="NZ_CP054493.1"/>
</dbReference>
<evidence type="ECO:0000256" key="7">
    <source>
        <dbReference type="ARBA" id="ARBA00023204"/>
    </source>
</evidence>
<reference evidence="10 11" key="1">
    <citation type="submission" date="2020-05" db="EMBL/GenBank/DDBJ databases">
        <title>Sulfurimonas marisnigri, sp. nov., and Sulfurimonas baltica, sp. nov., manganese oxide reducing chemolithoautotrophs of the class Epsilonproteobacteria isolated from the pelagic redoxclines of the Black and Baltic Seas and emended description of the genus Sulfurimonas.</title>
        <authorList>
            <person name="Henkel J.V."/>
            <person name="Laudan C."/>
            <person name="Werner J."/>
            <person name="Neu T."/>
            <person name="Plewe S."/>
            <person name="Sproer C."/>
            <person name="Bunk B."/>
            <person name="Schulz-Vogt H.N."/>
        </authorList>
    </citation>
    <scope>NUCLEOTIDE SEQUENCE [LARGE SCALE GENOMIC DNA]</scope>
    <source>
        <strain evidence="10 11">SoZ1</strain>
    </source>
</reference>